<feature type="signal peptide" evidence="1">
    <location>
        <begin position="1"/>
        <end position="19"/>
    </location>
</feature>
<evidence type="ECO:0000313" key="2">
    <source>
        <dbReference type="EMBL" id="ARW49506.1"/>
    </source>
</evidence>
<reference evidence="2 3" key="1">
    <citation type="submission" date="2017-05" db="EMBL/GenBank/DDBJ databases">
        <title>Genome sequence of Acetobacter pasteurianus subsp. pasteurianus strain SRCM101342.</title>
        <authorList>
            <person name="Cho S.H."/>
        </authorList>
    </citation>
    <scope>NUCLEOTIDE SEQUENCE [LARGE SCALE GENOMIC DNA]</scope>
    <source>
        <strain evidence="2 3">SRCM101342</strain>
        <plasmid evidence="3">pap1342-5</plasmid>
    </source>
</reference>
<sequence>MKKIILLSVLMLFPLNAFAQNYPLMGIGISKCSAYNNMTKDDPGHIIKNTYFDWIQGFLSGMNEVTLLSKKFAVDLNSPSFDFVTQQGFLDSMCRRYPDETVVEQAFKMYSEMIKLGLKKIIEKP</sequence>
<feature type="chain" id="PRO_5013322091" evidence="1">
    <location>
        <begin position="20"/>
        <end position="125"/>
    </location>
</feature>
<dbReference type="EMBL" id="CP021514">
    <property type="protein sequence ID" value="ARW49506.1"/>
    <property type="molecule type" value="Genomic_DNA"/>
</dbReference>
<gene>
    <name evidence="2" type="ORF">S1001342_03216</name>
</gene>
<organism evidence="2 3">
    <name type="scientific">Acetobacter pasteurianus subsp. pasteurianus</name>
    <dbReference type="NCBI Taxonomy" id="481145"/>
    <lineage>
        <taxon>Bacteria</taxon>
        <taxon>Pseudomonadati</taxon>
        <taxon>Pseudomonadota</taxon>
        <taxon>Alphaproteobacteria</taxon>
        <taxon>Acetobacterales</taxon>
        <taxon>Acetobacteraceae</taxon>
        <taxon>Acetobacter</taxon>
    </lineage>
</organism>
<protein>
    <submittedName>
        <fullName evidence="2">Uncharacterized protein</fullName>
    </submittedName>
</protein>
<dbReference type="AlphaFoldDB" id="A0A1Y0YBL0"/>
<geneLocation type="plasmid" evidence="3">
    <name>pap1342-5</name>
</geneLocation>
<keyword evidence="2" id="KW-0614">Plasmid</keyword>
<proteinExistence type="predicted"/>
<keyword evidence="1" id="KW-0732">Signal</keyword>
<evidence type="ECO:0000313" key="3">
    <source>
        <dbReference type="Proteomes" id="UP000196205"/>
    </source>
</evidence>
<accession>A0A1Y0YBL0</accession>
<dbReference type="Proteomes" id="UP000196205">
    <property type="component" value="Plasmid pAP1342-5"/>
</dbReference>
<name>A0A1Y0YBL0_ACEPA</name>
<evidence type="ECO:0000256" key="1">
    <source>
        <dbReference type="SAM" id="SignalP"/>
    </source>
</evidence>